<accession>A0ABN8I1Q9</accession>
<name>A0ABN8I1Q9_9NEOP</name>
<reference evidence="1" key="1">
    <citation type="submission" date="2022-03" db="EMBL/GenBank/DDBJ databases">
        <authorList>
            <person name="Martin H S."/>
        </authorList>
    </citation>
    <scope>NUCLEOTIDE SEQUENCE</scope>
</reference>
<feature type="non-terminal residue" evidence="1">
    <location>
        <position position="1"/>
    </location>
</feature>
<organism evidence="1 2">
    <name type="scientific">Iphiclides podalirius</name>
    <name type="common">scarce swallowtail</name>
    <dbReference type="NCBI Taxonomy" id="110791"/>
    <lineage>
        <taxon>Eukaryota</taxon>
        <taxon>Metazoa</taxon>
        <taxon>Ecdysozoa</taxon>
        <taxon>Arthropoda</taxon>
        <taxon>Hexapoda</taxon>
        <taxon>Insecta</taxon>
        <taxon>Pterygota</taxon>
        <taxon>Neoptera</taxon>
        <taxon>Endopterygota</taxon>
        <taxon>Lepidoptera</taxon>
        <taxon>Glossata</taxon>
        <taxon>Ditrysia</taxon>
        <taxon>Papilionoidea</taxon>
        <taxon>Papilionidae</taxon>
        <taxon>Papilioninae</taxon>
        <taxon>Iphiclides</taxon>
    </lineage>
</organism>
<keyword evidence="2" id="KW-1185">Reference proteome</keyword>
<gene>
    <name evidence="1" type="ORF">IPOD504_LOCUS5442</name>
</gene>
<evidence type="ECO:0000313" key="2">
    <source>
        <dbReference type="Proteomes" id="UP000837857"/>
    </source>
</evidence>
<protein>
    <submittedName>
        <fullName evidence="1">Uncharacterized protein</fullName>
    </submittedName>
</protein>
<sequence>MSMGTVSKSISGYTNEHDGDWDAARGTRGVGLSDVVKKWRQVFRRVDARKAQFSFRRTLRFRPYYICTGGSGPYGSNPWVTDIDVLNSLKRLRVQLTYQRIRHGTTEVKSKAVESTNIVMTNAARPLRLRPVGGIDETLSNENESQNKLGIMGMAN</sequence>
<dbReference type="EMBL" id="OW152829">
    <property type="protein sequence ID" value="CAH2046674.1"/>
    <property type="molecule type" value="Genomic_DNA"/>
</dbReference>
<proteinExistence type="predicted"/>
<dbReference type="Proteomes" id="UP000837857">
    <property type="component" value="Chromosome 17"/>
</dbReference>
<evidence type="ECO:0000313" key="1">
    <source>
        <dbReference type="EMBL" id="CAH2046674.1"/>
    </source>
</evidence>